<proteinExistence type="predicted"/>
<comment type="caution">
    <text evidence="2">The sequence shown here is derived from an EMBL/GenBank/DDBJ whole genome shotgun (WGS) entry which is preliminary data.</text>
</comment>
<dbReference type="AlphaFoldDB" id="A0A6A3BNW5"/>
<feature type="domain" description="RNase H type-1" evidence="1">
    <location>
        <begin position="25"/>
        <end position="142"/>
    </location>
</feature>
<dbReference type="Gene3D" id="3.30.420.10">
    <property type="entry name" value="Ribonuclease H-like superfamily/Ribonuclease H"/>
    <property type="match status" value="1"/>
</dbReference>
<accession>A0A6A3BNW5</accession>
<protein>
    <recommendedName>
        <fullName evidence="1">RNase H type-1 domain-containing protein</fullName>
    </recommendedName>
</protein>
<evidence type="ECO:0000313" key="2">
    <source>
        <dbReference type="EMBL" id="KAE8718274.1"/>
    </source>
</evidence>
<dbReference type="CDD" id="cd06222">
    <property type="entry name" value="RNase_H_like"/>
    <property type="match status" value="1"/>
</dbReference>
<dbReference type="GO" id="GO:0004523">
    <property type="term" value="F:RNA-DNA hybrid ribonuclease activity"/>
    <property type="evidence" value="ECO:0007669"/>
    <property type="project" value="InterPro"/>
</dbReference>
<evidence type="ECO:0000259" key="1">
    <source>
        <dbReference type="Pfam" id="PF13456"/>
    </source>
</evidence>
<dbReference type="PANTHER" id="PTHR47723">
    <property type="entry name" value="OS05G0353850 PROTEIN"/>
    <property type="match status" value="1"/>
</dbReference>
<sequence length="178" mass="19900">MAPSSHPRRLNNTWKAPKISTLNLNTDGAMGPSTMAAACRGAIQNSNGDWITGFCRNIGHYSAFQAELWGVLDGLELACNLGINQIEVELDNNEVVNQLGSQPSNHEHSIVRRIRNYLDRSWKVNMRYVPRDANKLTDSIAKLGRSQPLGRTVITQPPAEVQYLLNSDQIEARRRPTH</sequence>
<dbReference type="SUPFAM" id="SSF53098">
    <property type="entry name" value="Ribonuclease H-like"/>
    <property type="match status" value="1"/>
</dbReference>
<name>A0A6A3BNW5_HIBSY</name>
<evidence type="ECO:0000313" key="3">
    <source>
        <dbReference type="Proteomes" id="UP000436088"/>
    </source>
</evidence>
<dbReference type="InterPro" id="IPR044730">
    <property type="entry name" value="RNase_H-like_dom_plant"/>
</dbReference>
<dbReference type="InterPro" id="IPR036397">
    <property type="entry name" value="RNaseH_sf"/>
</dbReference>
<dbReference type="InterPro" id="IPR053151">
    <property type="entry name" value="RNase_H-like"/>
</dbReference>
<keyword evidence="3" id="KW-1185">Reference proteome</keyword>
<dbReference type="Proteomes" id="UP000436088">
    <property type="component" value="Unassembled WGS sequence"/>
</dbReference>
<dbReference type="InterPro" id="IPR012337">
    <property type="entry name" value="RNaseH-like_sf"/>
</dbReference>
<organism evidence="2 3">
    <name type="scientific">Hibiscus syriacus</name>
    <name type="common">Rose of Sharon</name>
    <dbReference type="NCBI Taxonomy" id="106335"/>
    <lineage>
        <taxon>Eukaryota</taxon>
        <taxon>Viridiplantae</taxon>
        <taxon>Streptophyta</taxon>
        <taxon>Embryophyta</taxon>
        <taxon>Tracheophyta</taxon>
        <taxon>Spermatophyta</taxon>
        <taxon>Magnoliopsida</taxon>
        <taxon>eudicotyledons</taxon>
        <taxon>Gunneridae</taxon>
        <taxon>Pentapetalae</taxon>
        <taxon>rosids</taxon>
        <taxon>malvids</taxon>
        <taxon>Malvales</taxon>
        <taxon>Malvaceae</taxon>
        <taxon>Malvoideae</taxon>
        <taxon>Hibiscus</taxon>
    </lineage>
</organism>
<reference evidence="2" key="1">
    <citation type="submission" date="2019-09" db="EMBL/GenBank/DDBJ databases">
        <title>Draft genome information of white flower Hibiscus syriacus.</title>
        <authorList>
            <person name="Kim Y.-M."/>
        </authorList>
    </citation>
    <scope>NUCLEOTIDE SEQUENCE [LARGE SCALE GENOMIC DNA]</scope>
    <source>
        <strain evidence="2">YM2019G1</strain>
    </source>
</reference>
<dbReference type="Pfam" id="PF13456">
    <property type="entry name" value="RVT_3"/>
    <property type="match status" value="1"/>
</dbReference>
<dbReference type="InterPro" id="IPR002156">
    <property type="entry name" value="RNaseH_domain"/>
</dbReference>
<dbReference type="PANTHER" id="PTHR47723:SF13">
    <property type="entry name" value="PUTATIVE-RELATED"/>
    <property type="match status" value="1"/>
</dbReference>
<gene>
    <name evidence="2" type="ORF">F3Y22_tig00110015pilonHSYRG00037</name>
</gene>
<dbReference type="EMBL" id="VEPZ02000813">
    <property type="protein sequence ID" value="KAE8718274.1"/>
    <property type="molecule type" value="Genomic_DNA"/>
</dbReference>
<dbReference type="GO" id="GO:0003676">
    <property type="term" value="F:nucleic acid binding"/>
    <property type="evidence" value="ECO:0007669"/>
    <property type="project" value="InterPro"/>
</dbReference>